<feature type="coiled-coil region" evidence="1">
    <location>
        <begin position="61"/>
        <end position="97"/>
    </location>
</feature>
<organism evidence="3 4">
    <name type="scientific">Riemerella anatipestifer</name>
    <name type="common">Moraxella anatipestifer</name>
    <dbReference type="NCBI Taxonomy" id="34085"/>
    <lineage>
        <taxon>Bacteria</taxon>
        <taxon>Pseudomonadati</taxon>
        <taxon>Bacteroidota</taxon>
        <taxon>Flavobacteriia</taxon>
        <taxon>Flavobacteriales</taxon>
        <taxon>Weeksellaceae</taxon>
        <taxon>Riemerella</taxon>
    </lineage>
</organism>
<feature type="transmembrane region" description="Helical" evidence="2">
    <location>
        <begin position="34"/>
        <end position="56"/>
    </location>
</feature>
<proteinExistence type="predicted"/>
<gene>
    <name evidence="3" type="ORF">AB406_0537</name>
</gene>
<accession>A0A1S7DQV0</accession>
<keyword evidence="2" id="KW-0812">Transmembrane</keyword>
<evidence type="ECO:0000256" key="2">
    <source>
        <dbReference type="SAM" id="Phobius"/>
    </source>
</evidence>
<evidence type="ECO:0000313" key="3">
    <source>
        <dbReference type="EMBL" id="AQY21495.1"/>
    </source>
</evidence>
<evidence type="ECO:0000313" key="4">
    <source>
        <dbReference type="Proteomes" id="UP000189883"/>
    </source>
</evidence>
<dbReference type="RefSeq" id="WP_079206751.1">
    <property type="nucleotide sequence ID" value="NZ_CP186021.1"/>
</dbReference>
<protein>
    <recommendedName>
        <fullName evidence="5">DUF1049 domain-containing protein</fullName>
    </recommendedName>
</protein>
<dbReference type="EMBL" id="CP011859">
    <property type="protein sequence ID" value="AQY21495.1"/>
    <property type="molecule type" value="Genomic_DNA"/>
</dbReference>
<keyword evidence="2" id="KW-0472">Membrane</keyword>
<evidence type="ECO:0000256" key="1">
    <source>
        <dbReference type="SAM" id="Coils"/>
    </source>
</evidence>
<reference evidence="3 4" key="1">
    <citation type="submission" date="2015-06" db="EMBL/GenBank/DDBJ databases">
        <title>R. anatipestifer strain HXb2 is the most virulent strain so far, and the genome sequence would help us uncover the pathogenesis.</title>
        <authorList>
            <person name="Hu Q."/>
            <person name="Qi J."/>
            <person name="Bo H."/>
            <person name="Liu G."/>
            <person name="Tao M."/>
            <person name="Ding Y."/>
            <person name="Xue Y."/>
        </authorList>
    </citation>
    <scope>NUCLEOTIDE SEQUENCE [LARGE SCALE GENOMIC DNA]</scope>
    <source>
        <strain evidence="3 4">HXb2</strain>
    </source>
</reference>
<evidence type="ECO:0008006" key="5">
    <source>
        <dbReference type="Google" id="ProtNLM"/>
    </source>
</evidence>
<keyword evidence="1" id="KW-0175">Coiled coil</keyword>
<keyword evidence="2" id="KW-1133">Transmembrane helix</keyword>
<dbReference type="Proteomes" id="UP000189883">
    <property type="component" value="Chromosome"/>
</dbReference>
<name>A0A1S7DQV0_RIEAN</name>
<dbReference type="AlphaFoldDB" id="A0A1S7DQV0"/>
<sequence>MKSLTTVGILLLAVAILLFYLTTDFSVEKITLSHFMGIMGGIGIGLIIGGVIGYLSKGNAVKEATKKKEFQRLQREKIEIEKQAAELAAQQNAYNKNTQD</sequence>